<dbReference type="AlphaFoldDB" id="F7NQ92"/>
<dbReference type="eggNOG" id="COG2385">
    <property type="taxonomic scope" value="Bacteria"/>
</dbReference>
<gene>
    <name evidence="2" type="ORF">ALO_21464</name>
</gene>
<dbReference type="OrthoDB" id="9794671at2"/>
<dbReference type="InterPro" id="IPR013486">
    <property type="entry name" value="SpoIID/LytB"/>
</dbReference>
<comment type="caution">
    <text evidence="2">The sequence shown here is derived from an EMBL/GenBank/DDBJ whole genome shotgun (WGS) entry which is preliminary data.</text>
</comment>
<dbReference type="RefSeq" id="WP_004099997.1">
    <property type="nucleotide sequence ID" value="NZ_AFGF01000280.1"/>
</dbReference>
<accession>F7NQ92</accession>
<dbReference type="GO" id="GO:0030288">
    <property type="term" value="C:outer membrane-bounded periplasmic space"/>
    <property type="evidence" value="ECO:0007669"/>
    <property type="project" value="TreeGrafter"/>
</dbReference>
<organism evidence="2 3">
    <name type="scientific">Acetonema longum DSM 6540</name>
    <dbReference type="NCBI Taxonomy" id="1009370"/>
    <lineage>
        <taxon>Bacteria</taxon>
        <taxon>Bacillati</taxon>
        <taxon>Bacillota</taxon>
        <taxon>Negativicutes</taxon>
        <taxon>Acetonemataceae</taxon>
        <taxon>Acetonema</taxon>
    </lineage>
</organism>
<keyword evidence="3" id="KW-1185">Reference proteome</keyword>
<proteinExistence type="predicted"/>
<dbReference type="NCBIfam" id="TIGR02669">
    <property type="entry name" value="SpoIID_LytB"/>
    <property type="match status" value="1"/>
</dbReference>
<reference evidence="2 3" key="1">
    <citation type="journal article" date="2011" name="EMBO J.">
        <title>Structural diversity of bacterial flagellar motors.</title>
        <authorList>
            <person name="Chen S."/>
            <person name="Beeby M."/>
            <person name="Murphy G.E."/>
            <person name="Leadbetter J.R."/>
            <person name="Hendrixson D.R."/>
            <person name="Briegel A."/>
            <person name="Li Z."/>
            <person name="Shi J."/>
            <person name="Tocheva E.I."/>
            <person name="Muller A."/>
            <person name="Dobro M.J."/>
            <person name="Jensen G.J."/>
        </authorList>
    </citation>
    <scope>NUCLEOTIDE SEQUENCE [LARGE SCALE GENOMIC DNA]</scope>
    <source>
        <strain evidence="2 3">DSM 6540</strain>
    </source>
</reference>
<dbReference type="GO" id="GO:0030435">
    <property type="term" value="P:sporulation resulting in formation of a cellular spore"/>
    <property type="evidence" value="ECO:0007669"/>
    <property type="project" value="InterPro"/>
</dbReference>
<feature type="domain" description="Sporulation stage II protein D amidase enhancer LytB N-terminal" evidence="1">
    <location>
        <begin position="154"/>
        <end position="243"/>
    </location>
</feature>
<dbReference type="PANTHER" id="PTHR30032">
    <property type="entry name" value="N-ACETYLMURAMOYL-L-ALANINE AMIDASE-RELATED"/>
    <property type="match status" value="1"/>
</dbReference>
<evidence type="ECO:0000259" key="1">
    <source>
        <dbReference type="Pfam" id="PF08486"/>
    </source>
</evidence>
<evidence type="ECO:0000313" key="3">
    <source>
        <dbReference type="Proteomes" id="UP000003240"/>
    </source>
</evidence>
<dbReference type="Pfam" id="PF08486">
    <property type="entry name" value="SpoIID"/>
    <property type="match status" value="1"/>
</dbReference>
<protein>
    <submittedName>
        <fullName evidence="2">SpoIID/LytB domain protein</fullName>
    </submittedName>
</protein>
<dbReference type="STRING" id="1009370.ALO_21464"/>
<evidence type="ECO:0000313" key="2">
    <source>
        <dbReference type="EMBL" id="EGO61851.1"/>
    </source>
</evidence>
<sequence length="462" mass="51344">MKKLCMNVTLVLLFTFFSGIMADPLYAAKRQEPLIRVGLLSGQPQVLVSAESDFMLVAADSGQKIHTFRARETVKISMKSQVLTVNDKPISVRSIQLAFKDDSRKFRRSSRRNSSANDALLQQSLTENKKGRFLIVNRHRYRGWIQIKPTVGQSGLTVIEHLPLEQYVYGVIAKEISTEWPMEAVKAQAVAARNYGLYNVNKHKNDGYDVCPTVHCQVYGGAGVEKSRGNQAVDETRGQVITYQGKVIPAYFHASSGGHTENSEYVWGSSSPYLKGVPDFDHDQKNFSWKKRISVQALTDKLSSQGYKVGTLKAIRLSPLKQPSASIDRSLSGRVKTMEFIGSAGTVKVDGNKLRSMLGLSSTMFDVTLSSSASPGTVILQKRDIQPGNNRKMAAVKSAPMLHTVKDSWRDEVIITGFGQGHGVGLSQWGAKALAEKAGNRRNYYQDILTYYYQNSKIEKLY</sequence>
<dbReference type="PANTHER" id="PTHR30032:SF4">
    <property type="entry name" value="AMIDASE ENHANCER"/>
    <property type="match status" value="1"/>
</dbReference>
<dbReference type="EMBL" id="AFGF01000280">
    <property type="protein sequence ID" value="EGO61851.1"/>
    <property type="molecule type" value="Genomic_DNA"/>
</dbReference>
<dbReference type="Proteomes" id="UP000003240">
    <property type="component" value="Unassembled WGS sequence"/>
</dbReference>
<dbReference type="InterPro" id="IPR051922">
    <property type="entry name" value="Bact_Sporulation_Assoc"/>
</dbReference>
<dbReference type="InterPro" id="IPR013693">
    <property type="entry name" value="SpoIID/LytB_N"/>
</dbReference>
<name>F7NQ92_9FIRM</name>